<dbReference type="Proteomes" id="UP000035481">
    <property type="component" value="Unassembled WGS sequence"/>
</dbReference>
<dbReference type="Gene3D" id="1.10.10.10">
    <property type="entry name" value="Winged helix-like DNA-binding domain superfamily/Winged helix DNA-binding domain"/>
    <property type="match status" value="1"/>
</dbReference>
<dbReference type="PANTHER" id="PTHR16305">
    <property type="entry name" value="TESTICULAR SOLUBLE ADENYLYL CYCLASE"/>
    <property type="match status" value="1"/>
</dbReference>
<gene>
    <name evidence="4" type="ORF">Y882_09250</name>
</gene>
<dbReference type="SUPFAM" id="SSF46894">
    <property type="entry name" value="C-terminal effector domain of the bipartite response regulators"/>
    <property type="match status" value="1"/>
</dbReference>
<organism evidence="4 5">
    <name type="scientific">Dyella japonica DSM 16301</name>
    <dbReference type="NCBI Taxonomy" id="1440762"/>
    <lineage>
        <taxon>Bacteria</taxon>
        <taxon>Pseudomonadati</taxon>
        <taxon>Pseudomonadota</taxon>
        <taxon>Gammaproteobacteria</taxon>
        <taxon>Lysobacterales</taxon>
        <taxon>Rhodanobacteraceae</taxon>
        <taxon>Dyella</taxon>
    </lineage>
</organism>
<dbReference type="PROSITE" id="PS00622">
    <property type="entry name" value="HTH_LUXR_1"/>
    <property type="match status" value="1"/>
</dbReference>
<dbReference type="PRINTS" id="PR00038">
    <property type="entry name" value="HTHLUXR"/>
</dbReference>
<evidence type="ECO:0000313" key="4">
    <source>
        <dbReference type="EMBL" id="KLD64060.1"/>
    </source>
</evidence>
<evidence type="ECO:0000256" key="1">
    <source>
        <dbReference type="ARBA" id="ARBA00022741"/>
    </source>
</evidence>
<proteinExistence type="predicted"/>
<dbReference type="InterPro" id="IPR027417">
    <property type="entry name" value="P-loop_NTPase"/>
</dbReference>
<dbReference type="Pfam" id="PF00196">
    <property type="entry name" value="GerE"/>
    <property type="match status" value="1"/>
</dbReference>
<dbReference type="GO" id="GO:0004016">
    <property type="term" value="F:adenylate cyclase activity"/>
    <property type="evidence" value="ECO:0007669"/>
    <property type="project" value="TreeGrafter"/>
</dbReference>
<dbReference type="Gene3D" id="3.40.50.300">
    <property type="entry name" value="P-loop containing nucleotide triphosphate hydrolases"/>
    <property type="match status" value="1"/>
</dbReference>
<dbReference type="SUPFAM" id="SSF48452">
    <property type="entry name" value="TPR-like"/>
    <property type="match status" value="1"/>
</dbReference>
<dbReference type="RefSeq" id="WP_046971572.1">
    <property type="nucleotide sequence ID" value="NZ_JPLA01000023.1"/>
</dbReference>
<dbReference type="InterPro" id="IPR011990">
    <property type="entry name" value="TPR-like_helical_dom_sf"/>
</dbReference>
<dbReference type="InterPro" id="IPR036388">
    <property type="entry name" value="WH-like_DNA-bd_sf"/>
</dbReference>
<evidence type="ECO:0000256" key="2">
    <source>
        <dbReference type="ARBA" id="ARBA00022840"/>
    </source>
</evidence>
<feature type="domain" description="HTH luxR-type" evidence="3">
    <location>
        <begin position="791"/>
        <end position="856"/>
    </location>
</feature>
<dbReference type="InterPro" id="IPR041664">
    <property type="entry name" value="AAA_16"/>
</dbReference>
<dbReference type="SMART" id="SM00421">
    <property type="entry name" value="HTH_LUXR"/>
    <property type="match status" value="1"/>
</dbReference>
<dbReference type="Gene3D" id="1.25.40.10">
    <property type="entry name" value="Tetratricopeptide repeat domain"/>
    <property type="match status" value="1"/>
</dbReference>
<name>A0A0G9H2H1_9GAMM</name>
<dbReference type="PROSITE" id="PS50043">
    <property type="entry name" value="HTH_LUXR_2"/>
    <property type="match status" value="1"/>
</dbReference>
<comment type="caution">
    <text evidence="4">The sequence shown here is derived from an EMBL/GenBank/DDBJ whole genome shotgun (WGS) entry which is preliminary data.</text>
</comment>
<dbReference type="GO" id="GO:0006355">
    <property type="term" value="P:regulation of DNA-templated transcription"/>
    <property type="evidence" value="ECO:0007669"/>
    <property type="project" value="InterPro"/>
</dbReference>
<protein>
    <recommendedName>
        <fullName evidence="3">HTH luxR-type domain-containing protein</fullName>
    </recommendedName>
</protein>
<accession>A0A0G9H2H1</accession>
<dbReference type="InterPro" id="IPR016032">
    <property type="entry name" value="Sig_transdc_resp-reg_C-effctor"/>
</dbReference>
<dbReference type="InterPro" id="IPR000792">
    <property type="entry name" value="Tscrpt_reg_LuxR_C"/>
</dbReference>
<reference evidence="4 5" key="1">
    <citation type="journal article" date="2015" name="Antonie Van Leeuwenhoek">
        <title>A phylogenomic and molecular marker based taxonomic framework for the order Xanthomonadales: proposal to transfer the families Algiphilaceae and Solimonadaceae to the order Nevskiales ord. nov. and to create a new family within the order Xanthomonadales, the family Rhodanobacteraceae fam. nov., containing the genus Rhodanobacter and its closest relatives.</title>
        <authorList>
            <person name="Naushad S."/>
            <person name="Adeolu M."/>
            <person name="Wong S."/>
            <person name="Sohail M."/>
            <person name="Schellhorn H.E."/>
            <person name="Gupta R.S."/>
        </authorList>
    </citation>
    <scope>NUCLEOTIDE SEQUENCE [LARGE SCALE GENOMIC DNA]</scope>
    <source>
        <strain evidence="4 5">DSM 16301</strain>
    </source>
</reference>
<evidence type="ECO:0000259" key="3">
    <source>
        <dbReference type="PROSITE" id="PS50043"/>
    </source>
</evidence>
<dbReference type="GO" id="GO:0005737">
    <property type="term" value="C:cytoplasm"/>
    <property type="evidence" value="ECO:0007669"/>
    <property type="project" value="TreeGrafter"/>
</dbReference>
<dbReference type="STRING" id="1440762.Y882_09250"/>
<dbReference type="GO" id="GO:0005524">
    <property type="term" value="F:ATP binding"/>
    <property type="evidence" value="ECO:0007669"/>
    <property type="project" value="UniProtKB-KW"/>
</dbReference>
<sequence length="861" mass="93356">MELVERDYALQRLRDALELARQGSGRTALVYGEAGIGKTSLARCLASAHSDGRVLIGGCEALFSPRPLGPFYDIADAFTSKTRNLLGREGRRAELFASVLSDLQELDGTSLVVLEDLHWADAATLDLVKYLARRIDRVRALLVLTYRDDELDARHPLRLLCGDLPTEIAVRVPLLPLSEAAVVDMAQRTGHPSEGLFAATAGNPFFVTEALSAEGLPASVRDAVLARAGRQSPAVRELLDLAAIVPARIEIPLVDALLAPSGEVVAAALASGLLVAEGGSYAWRHELARISMEQALPAPVATALHARLLHHLETLGDGVALARLVHHAAGAGDCAAVMKYAPKAADTAAAHGAHCDAAWLYGKALAHAGGLPDEERADLLERHAYQCYLTSQIDCAIDSNQAALAIWRKLGNDRQEGHLLRWLSRMYWFAGRNGEAEVYGNRAAQLLESIHADEELAWAFSNRSQMRMLSHRTAEAVAWGKRAIEMAEQQGNTEVLAHALNNVGTARAVHGHADGREMLKRSLAIATEHGYGEHVARAYANLTSSSVTTRNYPEAQWYISQAAVYFSDRDLDSWSQYVVALQTRVDFELGRWDGAGQLASQLLTRCDVTPVTRIPALTVLARIRLRRGDPGAAAALDEVTELAWATGELQRLAPVAAARSEAAWLAGDESGDDPFVRETIRLAEELGDPRALSELLFWRRWMGLDSASTGEIEATYAWQRDGQWQQAAMAWQGMGCPYERALALLEGDEHGIAEGLATLEALKASASLRRCREWLCRAGMRGIARGPRASTAANPAGLTLRELQILDLLTQGLSNTEIAGRIARSEKTVEHHVSAVLRKLDARSRGEAVAQAGRLGLGETH</sequence>
<dbReference type="GO" id="GO:0003677">
    <property type="term" value="F:DNA binding"/>
    <property type="evidence" value="ECO:0007669"/>
    <property type="project" value="InterPro"/>
</dbReference>
<dbReference type="PATRIC" id="fig|1440762.4.peg.1348"/>
<dbReference type="Pfam" id="PF13191">
    <property type="entry name" value="AAA_16"/>
    <property type="match status" value="1"/>
</dbReference>
<dbReference type="CDD" id="cd06170">
    <property type="entry name" value="LuxR_C_like"/>
    <property type="match status" value="1"/>
</dbReference>
<dbReference type="EMBL" id="JPLA01000023">
    <property type="protein sequence ID" value="KLD64060.1"/>
    <property type="molecule type" value="Genomic_DNA"/>
</dbReference>
<dbReference type="PANTHER" id="PTHR16305:SF35">
    <property type="entry name" value="TRANSCRIPTIONAL ACTIVATOR DOMAIN"/>
    <property type="match status" value="1"/>
</dbReference>
<dbReference type="SUPFAM" id="SSF52540">
    <property type="entry name" value="P-loop containing nucleoside triphosphate hydrolases"/>
    <property type="match status" value="1"/>
</dbReference>
<keyword evidence="2" id="KW-0067">ATP-binding</keyword>
<dbReference type="AlphaFoldDB" id="A0A0G9H2H1"/>
<dbReference type="OrthoDB" id="9816555at2"/>
<evidence type="ECO:0000313" key="5">
    <source>
        <dbReference type="Proteomes" id="UP000035481"/>
    </source>
</evidence>
<keyword evidence="1" id="KW-0547">Nucleotide-binding</keyword>